<dbReference type="Pfam" id="PF07791">
    <property type="entry name" value="Imm11"/>
    <property type="match status" value="1"/>
</dbReference>
<keyword evidence="3" id="KW-1185">Reference proteome</keyword>
<dbReference type="EMBL" id="JAUSUV010000016">
    <property type="protein sequence ID" value="MDQ0418684.1"/>
    <property type="molecule type" value="Genomic_DNA"/>
</dbReference>
<dbReference type="RefSeq" id="WP_307254580.1">
    <property type="nucleotide sequence ID" value="NZ_JAUSUV010000016.1"/>
</dbReference>
<evidence type="ECO:0000313" key="3">
    <source>
        <dbReference type="Proteomes" id="UP001238450"/>
    </source>
</evidence>
<dbReference type="Proteomes" id="UP001238450">
    <property type="component" value="Unassembled WGS sequence"/>
</dbReference>
<dbReference type="AlphaFoldDB" id="A0AAJ1TM30"/>
<dbReference type="InterPro" id="IPR012433">
    <property type="entry name" value="Imm11"/>
</dbReference>
<evidence type="ECO:0000259" key="1">
    <source>
        <dbReference type="Pfam" id="PF07791"/>
    </source>
</evidence>
<accession>A0AAJ1TM30</accession>
<organism evidence="2 3">
    <name type="scientific">Croceifilum oryzae</name>
    <dbReference type="NCBI Taxonomy" id="1553429"/>
    <lineage>
        <taxon>Bacteria</taxon>
        <taxon>Bacillati</taxon>
        <taxon>Bacillota</taxon>
        <taxon>Bacilli</taxon>
        <taxon>Bacillales</taxon>
        <taxon>Thermoactinomycetaceae</taxon>
        <taxon>Croceifilum</taxon>
    </lineage>
</organism>
<sequence length="190" mass="22048">MKYYKVLTSDKGSEDIIVCYCSDSGGFESYELKEGKYVDFQTEKEIVFNFDPAEGKCSTDYLVCDKNWFLVSERVKMVLDSLEERGVQYIPVRIYNKETDESLGGYSVANVVNVLDALNLEYSDYSIFEYGENQKLVSVKKYALNRQCLENKHVFKLHGDEFPLFVSEEFKKEVEKNKLTGFDFLEVKVI</sequence>
<proteinExistence type="predicted"/>
<feature type="domain" description="Immunity MXAN-0049 protein" evidence="1">
    <location>
        <begin position="28"/>
        <end position="188"/>
    </location>
</feature>
<reference evidence="2 3" key="1">
    <citation type="submission" date="2023-07" db="EMBL/GenBank/DDBJ databases">
        <title>Genomic Encyclopedia of Type Strains, Phase IV (KMG-IV): sequencing the most valuable type-strain genomes for metagenomic binning, comparative biology and taxonomic classification.</title>
        <authorList>
            <person name="Goeker M."/>
        </authorList>
    </citation>
    <scope>NUCLEOTIDE SEQUENCE [LARGE SCALE GENOMIC DNA]</scope>
    <source>
        <strain evidence="2 3">DSM 46876</strain>
    </source>
</reference>
<gene>
    <name evidence="2" type="ORF">J2Z48_002887</name>
</gene>
<comment type="caution">
    <text evidence="2">The sequence shown here is derived from an EMBL/GenBank/DDBJ whole genome shotgun (WGS) entry which is preliminary data.</text>
</comment>
<protein>
    <recommendedName>
        <fullName evidence="1">Immunity MXAN-0049 protein domain-containing protein</fullName>
    </recommendedName>
</protein>
<name>A0AAJ1TM30_9BACL</name>
<evidence type="ECO:0000313" key="2">
    <source>
        <dbReference type="EMBL" id="MDQ0418684.1"/>
    </source>
</evidence>